<feature type="region of interest" description="Disordered" evidence="1">
    <location>
        <begin position="206"/>
        <end position="225"/>
    </location>
</feature>
<feature type="compositionally biased region" description="Basic residues" evidence="1">
    <location>
        <begin position="619"/>
        <end position="635"/>
    </location>
</feature>
<proteinExistence type="predicted"/>
<feature type="compositionally biased region" description="Low complexity" evidence="1">
    <location>
        <begin position="554"/>
        <end position="563"/>
    </location>
</feature>
<protein>
    <recommendedName>
        <fullName evidence="4">DUF3987 domain-containing protein</fullName>
    </recommendedName>
</protein>
<dbReference type="Pfam" id="PF13148">
    <property type="entry name" value="DUF3987"/>
    <property type="match status" value="1"/>
</dbReference>
<evidence type="ECO:0000313" key="2">
    <source>
        <dbReference type="EMBL" id="VTR92509.1"/>
    </source>
</evidence>
<reference evidence="2 3" key="1">
    <citation type="submission" date="2019-05" db="EMBL/GenBank/DDBJ databases">
        <authorList>
            <consortium name="Science for Life Laboratories"/>
        </authorList>
    </citation>
    <scope>NUCLEOTIDE SEQUENCE [LARGE SCALE GENOMIC DNA]</scope>
    <source>
        <strain evidence="2">Soil9</strain>
    </source>
</reference>
<feature type="compositionally biased region" description="Polar residues" evidence="1">
    <location>
        <begin position="596"/>
        <end position="614"/>
    </location>
</feature>
<keyword evidence="3" id="KW-1185">Reference proteome</keyword>
<name>A0A6P2CU68_9BACT</name>
<sequence length="648" mass="70922">MVSTEQRAVCAAARDEEVEHRGRDVHDTNEKLQCGEAVTGLPALLKELGENGRAILSAVTAWLELPQKEPDGPKVAFGRPAPKVPPAPPFTPLPEWRPFPVDLLPGAVREFVTTVSTAMRCDLTYVALPALAVCSGMIGATRTIRLKKSWSEPAMLWTAVVGESGTLKTPPYKRAIAPVVAMQTEQLRGYKVVHEQYRADLREYERAKRRAKDDDPGDPPAEPVCPRIYSRDVTVEALAGILTHNRTRFLIGRDELSGWLASFNQYKSKGGSDLANWLELHGLGTLSVDRKTGEQKTILVSGVGVSLCGGIQPGVLRGALSAQHFSAGIPARLLFAYPPRHPKQWTEDDLDEHVEERYTRLVRALAELQPNTDESGEPYPVPLGLAPDAKAEWVRFYTRFALKQSETEGELAAAFSKLEGYAARLALVHHVCLSVDAGLEARDPIPLASVRAGIALAEWFAHEAQRVYQMLREDRGSTEARDLFERACQLAARHGGRVTARELAKSNKIKYPQAAAAEAALEGLVAQGLGDWIDLDTGPKGGRPTHGFVPRLLSGETGETPETPDAPDDDPPPPPGPSAPRSGETRPHRPALMPAETTQVTANTTHPPLATSHQPGFRGFRRFRRRRKKPHRRVNSKVLLRTAGGTTR</sequence>
<gene>
    <name evidence="2" type="ORF">SOIL9_52050</name>
</gene>
<dbReference type="EMBL" id="LR593886">
    <property type="protein sequence ID" value="VTR92509.1"/>
    <property type="molecule type" value="Genomic_DNA"/>
</dbReference>
<accession>A0A6P2CU68</accession>
<evidence type="ECO:0008006" key="4">
    <source>
        <dbReference type="Google" id="ProtNLM"/>
    </source>
</evidence>
<dbReference type="InterPro" id="IPR025048">
    <property type="entry name" value="DUF3987"/>
</dbReference>
<organism evidence="2 3">
    <name type="scientific">Gemmata massiliana</name>
    <dbReference type="NCBI Taxonomy" id="1210884"/>
    <lineage>
        <taxon>Bacteria</taxon>
        <taxon>Pseudomonadati</taxon>
        <taxon>Planctomycetota</taxon>
        <taxon>Planctomycetia</taxon>
        <taxon>Gemmatales</taxon>
        <taxon>Gemmataceae</taxon>
        <taxon>Gemmata</taxon>
    </lineage>
</organism>
<dbReference type="KEGG" id="gms:SOIL9_52050"/>
<evidence type="ECO:0000313" key="3">
    <source>
        <dbReference type="Proteomes" id="UP000464178"/>
    </source>
</evidence>
<evidence type="ECO:0000256" key="1">
    <source>
        <dbReference type="SAM" id="MobiDB-lite"/>
    </source>
</evidence>
<dbReference type="Proteomes" id="UP000464178">
    <property type="component" value="Chromosome"/>
</dbReference>
<dbReference type="AlphaFoldDB" id="A0A6P2CU68"/>
<feature type="region of interest" description="Disordered" evidence="1">
    <location>
        <begin position="536"/>
        <end position="648"/>
    </location>
</feature>